<gene>
    <name evidence="1" type="ORF">MSG28_013947</name>
</gene>
<protein>
    <submittedName>
        <fullName evidence="1">Uncharacterized protein</fullName>
    </submittedName>
</protein>
<dbReference type="Proteomes" id="UP001064048">
    <property type="component" value="Chromosome 24"/>
</dbReference>
<keyword evidence="2" id="KW-1185">Reference proteome</keyword>
<evidence type="ECO:0000313" key="2">
    <source>
        <dbReference type="Proteomes" id="UP001064048"/>
    </source>
</evidence>
<proteinExistence type="predicted"/>
<sequence length="1207" mass="137441">MPAGRTTIVVQQPSLSLDYGGCATILVRDGDDTRRKSRICSDHIQQLLDVTSQFTSEDLHDFDKRYGSPHHFRSQSVKAARSRTGERQLLGLPQQRARVASMPNTGVEEEDSSAGLSAYRVLVLGGPGVGKSSLVGQFMTSECGAAAAGALGSWPHGQKGGHTEGKALATSYECKFIETSVGINHNVDELLVGLLTQIRLKQQHAERVRKRSSSRKNRSRARSPQSDAPAAPAPPPATVSAASTPRKRTRLSASVKVRGLLGRVWARDSKSKSCENLHASCSRQQVSVKKKRPRSLERAVAEWPSPHQSVPNEEMCQVRTYVQKVKYDKYKKCKIKPKKDLKPFRAKREAYYEKSTLQTDNFEELMNWFYEETAPEHNETFKKIAHIKEPSIKTKRDSENAPTIIALDDVLNVIGLETNDSSTLTPNHIDSPDSSKDIDDFLQMLALEEGKETKSPSLDATTKVIVNFTNDNNKIDTNTVALDTDNLNKKDTNDILNKEILLEKDFNLMDNLGFINLMNVMKRDVNQVNKTVDSTTVQTKNMSLNLEDKPVTVRNIDIGGNNITNAVKLKNIYAKNMTYSEKVLQNEVLNALLLLIKNKHKEIEQLTKIKESVITFMNNYNFNSTIQYKSKLESNQGKSSHLIFKSEENLNKYGNFRRHYSNNNADLVETYSKKLKMDINEVVRDILGIRKHQKSKVLSKELKLLLQAITYFLKKSSVTSTEKKSNNTSFIGKVKNFRRQFSPTNIDTNLNPVLKAVLIMLEVIDRDMPASNALDPLSPKAKKVFKRIDASATTDFFHSRRMSFGNDLERKALIYRINTDLSRVDNIIRHYKKENKVTNVKKRKQKQSLLKKIKTLWKTSKDDLINILRKRSKPHVVKEMERKKAEEEKTHSFLEVVQKWQDNLDIMPFRNKRSIREYTKLKNRMKNIIPHYLRGKLHPALSAKGIGVRKKPITYKMRPQSTDVLFTIKNKVNKPKKGIKKVLKILTSFSLEEQSEEEYQEARQLEIHGGVGGSRLFNRKLETPYFVVRVIMAQNINPHYASSSNPAKQNEDTIKLKDNHAVSKRLQKELMELMRCADKGISAFPESENLFKWIGTINGPLETVYAGHKYKLSLEFPNSYPYAPPVVKFVTPCFHPNVDTCGLICLDILKDKWTALYDVRTVLLSIQSLLAEPNTQSPLNQQASFLWPNQPAYKKYLDEFYSKHRDS</sequence>
<organism evidence="1 2">
    <name type="scientific">Choristoneura fumiferana</name>
    <name type="common">Spruce budworm moth</name>
    <name type="synonym">Archips fumiferana</name>
    <dbReference type="NCBI Taxonomy" id="7141"/>
    <lineage>
        <taxon>Eukaryota</taxon>
        <taxon>Metazoa</taxon>
        <taxon>Ecdysozoa</taxon>
        <taxon>Arthropoda</taxon>
        <taxon>Hexapoda</taxon>
        <taxon>Insecta</taxon>
        <taxon>Pterygota</taxon>
        <taxon>Neoptera</taxon>
        <taxon>Endopterygota</taxon>
        <taxon>Lepidoptera</taxon>
        <taxon>Glossata</taxon>
        <taxon>Ditrysia</taxon>
        <taxon>Tortricoidea</taxon>
        <taxon>Tortricidae</taxon>
        <taxon>Tortricinae</taxon>
        <taxon>Choristoneura</taxon>
    </lineage>
</organism>
<evidence type="ECO:0000313" key="1">
    <source>
        <dbReference type="EMBL" id="KAI8433092.1"/>
    </source>
</evidence>
<name>A0ACC0K9I9_CHOFU</name>
<accession>A0ACC0K9I9</accession>
<comment type="caution">
    <text evidence="1">The sequence shown here is derived from an EMBL/GenBank/DDBJ whole genome shotgun (WGS) entry which is preliminary data.</text>
</comment>
<dbReference type="EMBL" id="CM046124">
    <property type="protein sequence ID" value="KAI8433092.1"/>
    <property type="molecule type" value="Genomic_DNA"/>
</dbReference>
<reference evidence="1 2" key="1">
    <citation type="journal article" date="2022" name="Genome Biol. Evol.">
        <title>The Spruce Budworm Genome: Reconstructing the Evolutionary History of Antifreeze Proteins.</title>
        <authorList>
            <person name="Beliveau C."/>
            <person name="Gagne P."/>
            <person name="Picq S."/>
            <person name="Vernygora O."/>
            <person name="Keeling C.I."/>
            <person name="Pinkney K."/>
            <person name="Doucet D."/>
            <person name="Wen F."/>
            <person name="Johnston J.S."/>
            <person name="Maaroufi H."/>
            <person name="Boyle B."/>
            <person name="Laroche J."/>
            <person name="Dewar K."/>
            <person name="Juretic N."/>
            <person name="Blackburn G."/>
            <person name="Nisole A."/>
            <person name="Brunet B."/>
            <person name="Brandao M."/>
            <person name="Lumley L."/>
            <person name="Duan J."/>
            <person name="Quan G."/>
            <person name="Lucarotti C.J."/>
            <person name="Roe A.D."/>
            <person name="Sperling F.A.H."/>
            <person name="Levesque R.C."/>
            <person name="Cusson M."/>
        </authorList>
    </citation>
    <scope>NUCLEOTIDE SEQUENCE [LARGE SCALE GENOMIC DNA]</scope>
    <source>
        <strain evidence="1">Glfc:IPQL:Cfum</strain>
    </source>
</reference>